<dbReference type="PANTHER" id="PTHR46009">
    <property type="entry name" value="VACUOLAR PROTEIN SORTING-ASSOCIATED PROTEIN VTA1 HOMOLOG"/>
    <property type="match status" value="1"/>
</dbReference>
<dbReference type="GO" id="GO:0005771">
    <property type="term" value="C:multivesicular body"/>
    <property type="evidence" value="ECO:0007669"/>
    <property type="project" value="TreeGrafter"/>
</dbReference>
<feature type="domain" description="Vta1 C-terminal" evidence="11">
    <location>
        <begin position="261"/>
        <end position="296"/>
    </location>
</feature>
<dbReference type="InterPro" id="IPR039431">
    <property type="entry name" value="Vta1/CALS_N"/>
</dbReference>
<dbReference type="OrthoDB" id="391137at2759"/>
<dbReference type="GO" id="GO:0015031">
    <property type="term" value="P:protein transport"/>
    <property type="evidence" value="ECO:0007669"/>
    <property type="project" value="UniProtKB-KW"/>
</dbReference>
<evidence type="ECO:0000313" key="12">
    <source>
        <dbReference type="EMBL" id="ACO66604.1"/>
    </source>
</evidence>
<evidence type="ECO:0000256" key="8">
    <source>
        <dbReference type="ARBA" id="ARBA00023136"/>
    </source>
</evidence>
<evidence type="ECO:0000256" key="2">
    <source>
        <dbReference type="ARBA" id="ARBA00004496"/>
    </source>
</evidence>
<dbReference type="InterPro" id="IPR023175">
    <property type="entry name" value="Vta1/CALS_N_sf"/>
</dbReference>
<evidence type="ECO:0000256" key="1">
    <source>
        <dbReference type="ARBA" id="ARBA00004481"/>
    </source>
</evidence>
<organism evidence="12 13">
    <name type="scientific">Micromonas commoda (strain RCC299 / NOUM17 / CCMP2709)</name>
    <name type="common">Picoplanktonic green alga</name>
    <dbReference type="NCBI Taxonomy" id="296587"/>
    <lineage>
        <taxon>Eukaryota</taxon>
        <taxon>Viridiplantae</taxon>
        <taxon>Chlorophyta</taxon>
        <taxon>Mamiellophyceae</taxon>
        <taxon>Mamiellales</taxon>
        <taxon>Mamiellaceae</taxon>
        <taxon>Micromonas</taxon>
    </lineage>
</organism>
<dbReference type="GO" id="GO:0010008">
    <property type="term" value="C:endosome membrane"/>
    <property type="evidence" value="ECO:0007669"/>
    <property type="project" value="UniProtKB-SubCell"/>
</dbReference>
<dbReference type="Gene3D" id="1.25.40.270">
    <property type="entry name" value="Vacuolar protein sorting-associated protein vta1"/>
    <property type="match status" value="1"/>
</dbReference>
<feature type="domain" description="Vta1/callose synthase N-terminal" evidence="10">
    <location>
        <begin position="7"/>
        <end position="143"/>
    </location>
</feature>
<dbReference type="InterPro" id="IPR041212">
    <property type="entry name" value="Vta1_C"/>
</dbReference>
<comment type="similarity">
    <text evidence="3">Belongs to the VTA1 family.</text>
</comment>
<feature type="region of interest" description="Disordered" evidence="9">
    <location>
        <begin position="141"/>
        <end position="256"/>
    </location>
</feature>
<accession>C1EEX0</accession>
<evidence type="ECO:0000259" key="11">
    <source>
        <dbReference type="Pfam" id="PF18097"/>
    </source>
</evidence>
<evidence type="ECO:0000256" key="9">
    <source>
        <dbReference type="SAM" id="MobiDB-lite"/>
    </source>
</evidence>
<keyword evidence="7" id="KW-0653">Protein transport</keyword>
<evidence type="ECO:0000313" key="13">
    <source>
        <dbReference type="Proteomes" id="UP000002009"/>
    </source>
</evidence>
<sequence>MADVKALTPFLQRADEMSRADPKVAYYCRMYAVEEGMRATERSSELSKLLGELLAQLEATKAAAQLAETREEDELYLENFALKLFAKADKADRAGARDARTAKLFYVSSVFIEILNQFGPVEQDVGEKQRYAAWRGAELSGCARDGRVPPPPPDDTRGGGGGGGANETESEGANGTESQREETTDGDGDGDETDKGEPSAPAWLPPAPHHPVSPPSAPPMSPPTARAFAHAPPTVVARTGAPPPPNLPPPNYNTDDISVARMADAQMHAKFAVSALAHEDVHTAVDNLKKALALLTDE</sequence>
<comment type="subcellular location">
    <subcellularLocation>
        <location evidence="2">Cytoplasm</location>
    </subcellularLocation>
    <subcellularLocation>
        <location evidence="1">Endosome membrane</location>
        <topology evidence="1">Peripheral membrane protein</topology>
    </subcellularLocation>
</comment>
<feature type="compositionally biased region" description="Pro residues" evidence="9">
    <location>
        <begin position="203"/>
        <end position="222"/>
    </location>
</feature>
<proteinExistence type="inferred from homology"/>
<dbReference type="FunCoup" id="C1EEX0">
    <property type="interactions" value="1635"/>
</dbReference>
<dbReference type="RefSeq" id="XP_002505346.1">
    <property type="nucleotide sequence ID" value="XM_002505300.1"/>
</dbReference>
<dbReference type="Pfam" id="PF04652">
    <property type="entry name" value="Vta1"/>
    <property type="match status" value="1"/>
</dbReference>
<dbReference type="AlphaFoldDB" id="C1EEX0"/>
<evidence type="ECO:0000256" key="5">
    <source>
        <dbReference type="ARBA" id="ARBA00022490"/>
    </source>
</evidence>
<dbReference type="EMBL" id="CP001330">
    <property type="protein sequence ID" value="ACO66604.1"/>
    <property type="molecule type" value="Genomic_DNA"/>
</dbReference>
<name>C1EEX0_MICCC</name>
<evidence type="ECO:0008006" key="14">
    <source>
        <dbReference type="Google" id="ProtNLM"/>
    </source>
</evidence>
<evidence type="ECO:0000256" key="4">
    <source>
        <dbReference type="ARBA" id="ARBA00022448"/>
    </source>
</evidence>
<protein>
    <recommendedName>
        <fullName evidence="14">Vta1/callose synthase N-terminal domain-containing protein</fullName>
    </recommendedName>
</protein>
<dbReference type="Pfam" id="PF18097">
    <property type="entry name" value="Vta1_C"/>
    <property type="match status" value="1"/>
</dbReference>
<dbReference type="GeneID" id="8247478"/>
<dbReference type="KEGG" id="mis:MICPUN_103248"/>
<dbReference type="PANTHER" id="PTHR46009:SF1">
    <property type="entry name" value="VACUOLAR PROTEIN SORTING-ASSOCIATED PROTEIN VTA1 HOMOLOG"/>
    <property type="match status" value="1"/>
</dbReference>
<keyword evidence="8" id="KW-0472">Membrane</keyword>
<reference evidence="12 13" key="1">
    <citation type="journal article" date="2009" name="Science">
        <title>Green evolution and dynamic adaptations revealed by genomes of the marine picoeukaryotes Micromonas.</title>
        <authorList>
            <person name="Worden A.Z."/>
            <person name="Lee J.H."/>
            <person name="Mock T."/>
            <person name="Rouze P."/>
            <person name="Simmons M.P."/>
            <person name="Aerts A.L."/>
            <person name="Allen A.E."/>
            <person name="Cuvelier M.L."/>
            <person name="Derelle E."/>
            <person name="Everett M.V."/>
            <person name="Foulon E."/>
            <person name="Grimwood J."/>
            <person name="Gundlach H."/>
            <person name="Henrissat B."/>
            <person name="Napoli C."/>
            <person name="McDonald S.M."/>
            <person name="Parker M.S."/>
            <person name="Rombauts S."/>
            <person name="Salamov A."/>
            <person name="Von Dassow P."/>
            <person name="Badger J.H."/>
            <person name="Coutinho P.M."/>
            <person name="Demir E."/>
            <person name="Dubchak I."/>
            <person name="Gentemann C."/>
            <person name="Eikrem W."/>
            <person name="Gready J.E."/>
            <person name="John U."/>
            <person name="Lanier W."/>
            <person name="Lindquist E.A."/>
            <person name="Lucas S."/>
            <person name="Mayer K.F."/>
            <person name="Moreau H."/>
            <person name="Not F."/>
            <person name="Otillar R."/>
            <person name="Panaud O."/>
            <person name="Pangilinan J."/>
            <person name="Paulsen I."/>
            <person name="Piegu B."/>
            <person name="Poliakov A."/>
            <person name="Robbens S."/>
            <person name="Schmutz J."/>
            <person name="Toulza E."/>
            <person name="Wyss T."/>
            <person name="Zelensky A."/>
            <person name="Zhou K."/>
            <person name="Armbrust E.V."/>
            <person name="Bhattacharya D."/>
            <person name="Goodenough U.W."/>
            <person name="Van de Peer Y."/>
            <person name="Grigoriev I.V."/>
        </authorList>
    </citation>
    <scope>NUCLEOTIDE SEQUENCE [LARGE SCALE GENOMIC DNA]</scope>
    <source>
        <strain evidence="13">RCC299 / NOUM17</strain>
    </source>
</reference>
<dbReference type="STRING" id="296587.C1EEX0"/>
<dbReference type="InterPro" id="IPR044538">
    <property type="entry name" value="Vta1-like"/>
</dbReference>
<feature type="compositionally biased region" description="Pro residues" evidence="9">
    <location>
        <begin position="241"/>
        <end position="251"/>
    </location>
</feature>
<feature type="compositionally biased region" description="Acidic residues" evidence="9">
    <location>
        <begin position="184"/>
        <end position="194"/>
    </location>
</feature>
<keyword evidence="6" id="KW-0967">Endosome</keyword>
<dbReference type="GO" id="GO:0032511">
    <property type="term" value="P:late endosome to vacuole transport via multivesicular body sorting pathway"/>
    <property type="evidence" value="ECO:0007669"/>
    <property type="project" value="InterPro"/>
</dbReference>
<dbReference type="eggNOG" id="KOG0917">
    <property type="taxonomic scope" value="Eukaryota"/>
</dbReference>
<dbReference type="Gene3D" id="1.20.5.420">
    <property type="entry name" value="Immunoglobulin FC, subunit C"/>
    <property type="match status" value="1"/>
</dbReference>
<evidence type="ECO:0000256" key="7">
    <source>
        <dbReference type="ARBA" id="ARBA00022927"/>
    </source>
</evidence>
<gene>
    <name evidence="12" type="ORF">MICPUN_103248</name>
</gene>
<dbReference type="Proteomes" id="UP000002009">
    <property type="component" value="Chromosome 11"/>
</dbReference>
<keyword evidence="5" id="KW-0963">Cytoplasm</keyword>
<evidence type="ECO:0000259" key="10">
    <source>
        <dbReference type="Pfam" id="PF04652"/>
    </source>
</evidence>
<evidence type="ECO:0000256" key="6">
    <source>
        <dbReference type="ARBA" id="ARBA00022753"/>
    </source>
</evidence>
<keyword evidence="4" id="KW-0813">Transport</keyword>
<evidence type="ECO:0000256" key="3">
    <source>
        <dbReference type="ARBA" id="ARBA00007895"/>
    </source>
</evidence>
<dbReference type="InParanoid" id="C1EEX0"/>
<dbReference type="OMA" id="NECICND"/>
<keyword evidence="13" id="KW-1185">Reference proteome</keyword>